<dbReference type="Proteomes" id="UP000824165">
    <property type="component" value="Unassembled WGS sequence"/>
</dbReference>
<dbReference type="Pfam" id="PF05103">
    <property type="entry name" value="DivIVA"/>
    <property type="match status" value="1"/>
</dbReference>
<sequence length="145" mass="16937">MLRPIDIQNKEFEKRLKGYDCNEVDDFLDTIIQDYELVCKENQALKDKIGLLTEAVERYKLMEVTMRQSLDVAKQSAEELRQNAAIEAQGIISKAKLDASRLSKQIDDEHLKRHQEMLSMKSQIESYKSRIKTITENMLKMLEDI</sequence>
<evidence type="ECO:0000256" key="3">
    <source>
        <dbReference type="ARBA" id="ARBA00022490"/>
    </source>
</evidence>
<gene>
    <name evidence="7" type="ORF">IAA60_02200</name>
</gene>
<evidence type="ECO:0000256" key="6">
    <source>
        <dbReference type="ARBA" id="ARBA00023306"/>
    </source>
</evidence>
<keyword evidence="6" id="KW-0131">Cell cycle</keyword>
<keyword evidence="3" id="KW-0963">Cytoplasm</keyword>
<dbReference type="NCBIfam" id="TIGR03544">
    <property type="entry name" value="DivI1A_domain"/>
    <property type="match status" value="1"/>
</dbReference>
<keyword evidence="4" id="KW-0132">Cell division</keyword>
<comment type="similarity">
    <text evidence="2">Belongs to the DivIVA family.</text>
</comment>
<dbReference type="PANTHER" id="PTHR35794">
    <property type="entry name" value="CELL DIVISION PROTEIN DIVIVA"/>
    <property type="match status" value="1"/>
</dbReference>
<dbReference type="GO" id="GO:0051301">
    <property type="term" value="P:cell division"/>
    <property type="evidence" value="ECO:0007669"/>
    <property type="project" value="UniProtKB-KW"/>
</dbReference>
<name>A0A9D1H179_9FIRM</name>
<dbReference type="GO" id="GO:0005737">
    <property type="term" value="C:cytoplasm"/>
    <property type="evidence" value="ECO:0007669"/>
    <property type="project" value="UniProtKB-SubCell"/>
</dbReference>
<evidence type="ECO:0000256" key="2">
    <source>
        <dbReference type="ARBA" id="ARBA00009008"/>
    </source>
</evidence>
<evidence type="ECO:0000256" key="5">
    <source>
        <dbReference type="ARBA" id="ARBA00023054"/>
    </source>
</evidence>
<dbReference type="AlphaFoldDB" id="A0A9D1H179"/>
<reference evidence="7" key="2">
    <citation type="journal article" date="2021" name="PeerJ">
        <title>Extensive microbial diversity within the chicken gut microbiome revealed by metagenomics and culture.</title>
        <authorList>
            <person name="Gilroy R."/>
            <person name="Ravi A."/>
            <person name="Getino M."/>
            <person name="Pursley I."/>
            <person name="Horton D.L."/>
            <person name="Alikhan N.F."/>
            <person name="Baker D."/>
            <person name="Gharbi K."/>
            <person name="Hall N."/>
            <person name="Watson M."/>
            <person name="Adriaenssens E.M."/>
            <person name="Foster-Nyarko E."/>
            <person name="Jarju S."/>
            <person name="Secka A."/>
            <person name="Antonio M."/>
            <person name="Oren A."/>
            <person name="Chaudhuri R.R."/>
            <person name="La Ragione R."/>
            <person name="Hildebrand F."/>
            <person name="Pallen M.J."/>
        </authorList>
    </citation>
    <scope>NUCLEOTIDE SEQUENCE</scope>
    <source>
        <strain evidence="7">CHK181-108</strain>
    </source>
</reference>
<protein>
    <submittedName>
        <fullName evidence="7">DivIVA domain-containing protein</fullName>
    </submittedName>
</protein>
<accession>A0A9D1H179</accession>
<evidence type="ECO:0000256" key="4">
    <source>
        <dbReference type="ARBA" id="ARBA00022618"/>
    </source>
</evidence>
<organism evidence="7 8">
    <name type="scientific">Candidatus Ornithomonoglobus intestinigallinarum</name>
    <dbReference type="NCBI Taxonomy" id="2840894"/>
    <lineage>
        <taxon>Bacteria</taxon>
        <taxon>Bacillati</taxon>
        <taxon>Bacillota</taxon>
        <taxon>Clostridia</taxon>
        <taxon>Candidatus Ornithomonoglobus</taxon>
    </lineage>
</organism>
<evidence type="ECO:0000313" key="7">
    <source>
        <dbReference type="EMBL" id="HIT84697.1"/>
    </source>
</evidence>
<evidence type="ECO:0000256" key="1">
    <source>
        <dbReference type="ARBA" id="ARBA00004496"/>
    </source>
</evidence>
<evidence type="ECO:0000313" key="8">
    <source>
        <dbReference type="Proteomes" id="UP000824165"/>
    </source>
</evidence>
<proteinExistence type="inferred from homology"/>
<comment type="subcellular location">
    <subcellularLocation>
        <location evidence="1">Cytoplasm</location>
    </subcellularLocation>
</comment>
<dbReference type="InterPro" id="IPR007793">
    <property type="entry name" value="DivIVA_fam"/>
</dbReference>
<dbReference type="InterPro" id="IPR019933">
    <property type="entry name" value="DivIVA_domain"/>
</dbReference>
<dbReference type="PANTHER" id="PTHR35794:SF2">
    <property type="entry name" value="CELL DIVISION PROTEIN DIVIVA"/>
    <property type="match status" value="1"/>
</dbReference>
<dbReference type="EMBL" id="DVLU01000018">
    <property type="protein sequence ID" value="HIT84697.1"/>
    <property type="molecule type" value="Genomic_DNA"/>
</dbReference>
<comment type="caution">
    <text evidence="7">The sequence shown here is derived from an EMBL/GenBank/DDBJ whole genome shotgun (WGS) entry which is preliminary data.</text>
</comment>
<dbReference type="Gene3D" id="6.10.250.660">
    <property type="match status" value="1"/>
</dbReference>
<reference evidence="7" key="1">
    <citation type="submission" date="2020-10" db="EMBL/GenBank/DDBJ databases">
        <authorList>
            <person name="Gilroy R."/>
        </authorList>
    </citation>
    <scope>NUCLEOTIDE SEQUENCE</scope>
    <source>
        <strain evidence="7">CHK181-108</strain>
    </source>
</reference>
<keyword evidence="5" id="KW-0175">Coiled coil</keyword>